<organism evidence="2 3">
    <name type="scientific">Denitrobaculum tricleocarpae</name>
    <dbReference type="NCBI Taxonomy" id="2591009"/>
    <lineage>
        <taxon>Bacteria</taxon>
        <taxon>Pseudomonadati</taxon>
        <taxon>Pseudomonadota</taxon>
        <taxon>Alphaproteobacteria</taxon>
        <taxon>Rhodospirillales</taxon>
        <taxon>Rhodospirillaceae</taxon>
        <taxon>Denitrobaculum</taxon>
    </lineage>
</organism>
<dbReference type="EMBL" id="VHSH01000004">
    <property type="protein sequence ID" value="TQV79682.1"/>
    <property type="molecule type" value="Genomic_DNA"/>
</dbReference>
<sequence length="177" mass="19093">MTSFALMRATMAGVLALPLFFTLGTSASAQGIERLGDFGSWSAYRFMEDGKPACYMASVPSKSAGDYSKRGDIYALVTHRPAESRRDEVSFVAGYQFKKGSPATVTIGDRTEEFFTQNDGAWAPDHNLDKTMVQAMIRGSTMLVKGTSSRGTLTTDTYSLKGFTAAYRAISASCGVN</sequence>
<keyword evidence="1" id="KW-0732">Signal</keyword>
<accession>A0A545TR39</accession>
<evidence type="ECO:0000313" key="3">
    <source>
        <dbReference type="Proteomes" id="UP000315252"/>
    </source>
</evidence>
<dbReference type="InterPro" id="IPR038696">
    <property type="entry name" value="IalB_sf"/>
</dbReference>
<protein>
    <recommendedName>
        <fullName evidence="4">Invasion associated locus B family protein</fullName>
    </recommendedName>
</protein>
<evidence type="ECO:0000256" key="1">
    <source>
        <dbReference type="SAM" id="SignalP"/>
    </source>
</evidence>
<dbReference type="InterPro" id="IPR010642">
    <property type="entry name" value="Invasion_prot_B"/>
</dbReference>
<dbReference type="RefSeq" id="WP_142896862.1">
    <property type="nucleotide sequence ID" value="NZ_ML660055.1"/>
</dbReference>
<comment type="caution">
    <text evidence="2">The sequence shown here is derived from an EMBL/GenBank/DDBJ whole genome shotgun (WGS) entry which is preliminary data.</text>
</comment>
<feature type="chain" id="PRO_5021811362" description="Invasion associated locus B family protein" evidence="1">
    <location>
        <begin position="30"/>
        <end position="177"/>
    </location>
</feature>
<name>A0A545TR39_9PROT</name>
<dbReference type="AlphaFoldDB" id="A0A545TR39"/>
<evidence type="ECO:0000313" key="2">
    <source>
        <dbReference type="EMBL" id="TQV79682.1"/>
    </source>
</evidence>
<evidence type="ECO:0008006" key="4">
    <source>
        <dbReference type="Google" id="ProtNLM"/>
    </source>
</evidence>
<dbReference type="Gene3D" id="2.60.40.1880">
    <property type="entry name" value="Invasion associated locus B (IalB) protein"/>
    <property type="match status" value="1"/>
</dbReference>
<dbReference type="OrthoDB" id="9806572at2"/>
<dbReference type="Proteomes" id="UP000315252">
    <property type="component" value="Unassembled WGS sequence"/>
</dbReference>
<dbReference type="Pfam" id="PF06776">
    <property type="entry name" value="IalB"/>
    <property type="match status" value="1"/>
</dbReference>
<reference evidence="2 3" key="1">
    <citation type="submission" date="2019-06" db="EMBL/GenBank/DDBJ databases">
        <title>Whole genome sequence for Rhodospirillaceae sp. R148.</title>
        <authorList>
            <person name="Wang G."/>
        </authorList>
    </citation>
    <scope>NUCLEOTIDE SEQUENCE [LARGE SCALE GENOMIC DNA]</scope>
    <source>
        <strain evidence="2 3">R148</strain>
    </source>
</reference>
<feature type="signal peptide" evidence="1">
    <location>
        <begin position="1"/>
        <end position="29"/>
    </location>
</feature>
<gene>
    <name evidence="2" type="ORF">FKG95_13290</name>
</gene>
<proteinExistence type="predicted"/>
<keyword evidence="3" id="KW-1185">Reference proteome</keyword>